<proteinExistence type="inferred from homology"/>
<dbReference type="InterPro" id="IPR004099">
    <property type="entry name" value="Pyr_nucl-diS_OxRdtase_dimer"/>
</dbReference>
<evidence type="ECO:0000256" key="3">
    <source>
        <dbReference type="ARBA" id="ARBA00022827"/>
    </source>
</evidence>
<comment type="similarity">
    <text evidence="1">Belongs to the class-I pyridine nucleotide-disulfide oxidoreductase family.</text>
</comment>
<feature type="domain" description="Pyridine nucleotide-disulphide oxidoreductase dimerisation" evidence="4">
    <location>
        <begin position="326"/>
        <end position="426"/>
    </location>
</feature>
<evidence type="ECO:0000256" key="1">
    <source>
        <dbReference type="ARBA" id="ARBA00007532"/>
    </source>
</evidence>
<dbReference type="eggNOG" id="arCOG01068">
    <property type="taxonomic scope" value="Archaea"/>
</dbReference>
<evidence type="ECO:0000259" key="4">
    <source>
        <dbReference type="Pfam" id="PF02852"/>
    </source>
</evidence>
<feature type="domain" description="FAD/NAD(P)-binding" evidence="5">
    <location>
        <begin position="5"/>
        <end position="307"/>
    </location>
</feature>
<reference evidence="6 7" key="1">
    <citation type="submission" date="2012-01" db="EMBL/GenBank/DDBJ databases">
        <title>Improved High-Quality Draft sequence of Metallosphaera yellowstonensis MK1.</title>
        <authorList>
            <consortium name="US DOE Joint Genome Institute"/>
            <person name="Lucas S."/>
            <person name="Han J."/>
            <person name="Cheng J.-F."/>
            <person name="Goodwin L."/>
            <person name="Pitluck S."/>
            <person name="Peters L."/>
            <person name="Teshima H."/>
            <person name="Detter J.C."/>
            <person name="Han C."/>
            <person name="Tapia R."/>
            <person name="Land M."/>
            <person name="Hauser L."/>
            <person name="Kyrpides N."/>
            <person name="Kozubal M."/>
            <person name="Macur R.E."/>
            <person name="Jay Z."/>
            <person name="Inskeep W."/>
            <person name="Woyke T."/>
        </authorList>
    </citation>
    <scope>NUCLEOTIDE SEQUENCE [LARGE SCALE GENOMIC DNA]</scope>
    <source>
        <strain evidence="6 7">MK1</strain>
    </source>
</reference>
<dbReference type="Gene3D" id="3.50.50.60">
    <property type="entry name" value="FAD/NAD(P)-binding domain"/>
    <property type="match status" value="2"/>
</dbReference>
<dbReference type="Gene3D" id="3.30.390.30">
    <property type="match status" value="1"/>
</dbReference>
<dbReference type="Pfam" id="PF02852">
    <property type="entry name" value="Pyr_redox_dim"/>
    <property type="match status" value="1"/>
</dbReference>
<keyword evidence="6" id="KW-0670">Pyruvate</keyword>
<name>H2C7W8_9CREN</name>
<dbReference type="SUPFAM" id="SSF55424">
    <property type="entry name" value="FAD/NAD-linked reductases, dimerisation (C-terminal) domain"/>
    <property type="match status" value="1"/>
</dbReference>
<dbReference type="InterPro" id="IPR016156">
    <property type="entry name" value="FAD/NAD-linked_Rdtase_dimer_sf"/>
</dbReference>
<dbReference type="EMBL" id="JH597770">
    <property type="protein sequence ID" value="EHP68244.1"/>
    <property type="molecule type" value="Genomic_DNA"/>
</dbReference>
<keyword evidence="3" id="KW-0274">FAD</keyword>
<dbReference type="PANTHER" id="PTHR43014">
    <property type="entry name" value="MERCURIC REDUCTASE"/>
    <property type="match status" value="1"/>
</dbReference>
<dbReference type="InterPro" id="IPR036188">
    <property type="entry name" value="FAD/NAD-bd_sf"/>
</dbReference>
<dbReference type="PRINTS" id="PR00368">
    <property type="entry name" value="FADPNR"/>
</dbReference>
<sequence length="442" mass="48027">MPMKYDVVVIGGGSAGYVAGSVLARNGKKVLVVEKDRFGGVCVRSGCAPSIFLYDASFFLTRFTELGNYKGISIDVKAKDPFKKRNEVVDYLSTAGEKLVEDAGADVIKGEARISGNSSLLIDGKEVEFDRVVIATGSSPSLPCIKGVEQGITEDEAVNLSFTPTDMVVIGGGFAGVEIAQFYARLGSTVSLITRGRILKCLSEDARNAILTSLEWDGVKVIENCEPREQDGKVVKATCGELKGEVTVYATGRKPNFPVGLNLLDVNYNSRGIVTDQSMRTSNPKVWAAGDVVDKERKVAHSAMMEGFISSLNILGRELRIDRLPVPHVIYTDPQVAVVGDVNLATSFRRFPINASTRAIIYGLTEGYTKLGIDRENRVVYGEVVSNNAEEIVNLLVLAIKLRMKVEELALLPLVHPSVSEVISNAARAFLNLDVDVYREKR</sequence>
<dbReference type="STRING" id="671065.MetMK1DRAFT_00026670"/>
<dbReference type="InterPro" id="IPR001100">
    <property type="entry name" value="Pyr_nuc-diS_OxRdtase"/>
</dbReference>
<evidence type="ECO:0000313" key="7">
    <source>
        <dbReference type="Proteomes" id="UP000003980"/>
    </source>
</evidence>
<protein>
    <submittedName>
        <fullName evidence="6">Pyruvate/2-oxoglutarate dehydrogenase complex, dihydrolipoamide dehydrogenase component</fullName>
    </submittedName>
</protein>
<gene>
    <name evidence="6" type="ORF">MetMK1DRAFT_00026670</name>
</gene>
<accession>H2C7W8</accession>
<evidence type="ECO:0000256" key="2">
    <source>
        <dbReference type="ARBA" id="ARBA00022630"/>
    </source>
</evidence>
<dbReference type="AlphaFoldDB" id="H2C7W8"/>
<keyword evidence="7" id="KW-1185">Reference proteome</keyword>
<dbReference type="PIRSF" id="PIRSF000350">
    <property type="entry name" value="Mercury_reductase_MerA"/>
    <property type="match status" value="1"/>
</dbReference>
<dbReference type="GO" id="GO:0003955">
    <property type="term" value="F:NAD(P)H dehydrogenase (quinone) activity"/>
    <property type="evidence" value="ECO:0007669"/>
    <property type="project" value="TreeGrafter"/>
</dbReference>
<dbReference type="GO" id="GO:0050660">
    <property type="term" value="F:flavin adenine dinucleotide binding"/>
    <property type="evidence" value="ECO:0007669"/>
    <property type="project" value="TreeGrafter"/>
</dbReference>
<dbReference type="PANTHER" id="PTHR43014:SF2">
    <property type="entry name" value="MERCURIC REDUCTASE"/>
    <property type="match status" value="1"/>
</dbReference>
<dbReference type="PRINTS" id="PR00411">
    <property type="entry name" value="PNDRDTASEI"/>
</dbReference>
<dbReference type="Proteomes" id="UP000003980">
    <property type="component" value="Unassembled WGS sequence"/>
</dbReference>
<evidence type="ECO:0000313" key="6">
    <source>
        <dbReference type="EMBL" id="EHP68244.1"/>
    </source>
</evidence>
<organism evidence="6 7">
    <name type="scientific">Metallosphaera yellowstonensis MK1</name>
    <dbReference type="NCBI Taxonomy" id="671065"/>
    <lineage>
        <taxon>Archaea</taxon>
        <taxon>Thermoproteota</taxon>
        <taxon>Thermoprotei</taxon>
        <taxon>Sulfolobales</taxon>
        <taxon>Sulfolobaceae</taxon>
        <taxon>Metallosphaera</taxon>
    </lineage>
</organism>
<keyword evidence="2" id="KW-0285">Flavoprotein</keyword>
<dbReference type="InterPro" id="IPR023753">
    <property type="entry name" value="FAD/NAD-binding_dom"/>
</dbReference>
<evidence type="ECO:0000259" key="5">
    <source>
        <dbReference type="Pfam" id="PF07992"/>
    </source>
</evidence>
<dbReference type="SUPFAM" id="SSF51905">
    <property type="entry name" value="FAD/NAD(P)-binding domain"/>
    <property type="match status" value="1"/>
</dbReference>
<dbReference type="Pfam" id="PF07992">
    <property type="entry name" value="Pyr_redox_2"/>
    <property type="match status" value="1"/>
</dbReference>
<dbReference type="HOGENOM" id="CLU_016755_0_2_2"/>